<dbReference type="GO" id="GO:0005886">
    <property type="term" value="C:plasma membrane"/>
    <property type="evidence" value="ECO:0007669"/>
    <property type="project" value="TreeGrafter"/>
</dbReference>
<feature type="transmembrane region" description="Helical" evidence="5">
    <location>
        <begin position="65"/>
        <end position="88"/>
    </location>
</feature>
<dbReference type="InterPro" id="IPR001694">
    <property type="entry name" value="NADH_UbQ_OxRdtase_su1/FPO"/>
</dbReference>
<evidence type="ECO:0000256" key="3">
    <source>
        <dbReference type="ARBA" id="ARBA00022989"/>
    </source>
</evidence>
<comment type="subcellular location">
    <subcellularLocation>
        <location evidence="1">Membrane</location>
        <topology evidence="1">Multi-pass membrane protein</topology>
    </subcellularLocation>
</comment>
<keyword evidence="7" id="KW-1185">Reference proteome</keyword>
<protein>
    <submittedName>
        <fullName evidence="6">Formate hydrogenlyase</fullName>
    </submittedName>
</protein>
<sequence>MTGAAIAIALVQLVLFVFLSPLLIGVIRQVRARLEGRAGAGIWQPWRDVRKLLTKDPVRAADSSWMLAAGPVTLLVSSLLLVALLPLVGTLPLPLIPSDLFVIVSVMLIGVVALALVGLDAGTAFGGMGSSRHMTVAALVEPTLLLAVYALSIPAGTSTLSLIVETRLANPAVIISPVSLLAMVALAIAIMAETSRLPVDNPSTHLELTMLHEAMVLEASGRDLAWLELGSWLKLAALLGLLSNLIVPWGVLTEFSPLGLLVGVVTVTVKILALGVVLSVGEVFLAKARLFRVPELLAGSFALALLAVTASYLVA</sequence>
<keyword evidence="4 5" id="KW-0472">Membrane</keyword>
<evidence type="ECO:0000313" key="6">
    <source>
        <dbReference type="EMBL" id="TFC42233.1"/>
    </source>
</evidence>
<evidence type="ECO:0000256" key="1">
    <source>
        <dbReference type="ARBA" id="ARBA00004141"/>
    </source>
</evidence>
<feature type="transmembrane region" description="Helical" evidence="5">
    <location>
        <begin position="100"/>
        <end position="122"/>
    </location>
</feature>
<keyword evidence="3 5" id="KW-1133">Transmembrane helix</keyword>
<evidence type="ECO:0000256" key="4">
    <source>
        <dbReference type="ARBA" id="ARBA00023136"/>
    </source>
</evidence>
<organism evidence="6 7">
    <name type="scientific">Cryobacterium shii</name>
    <dbReference type="NCBI Taxonomy" id="1259235"/>
    <lineage>
        <taxon>Bacteria</taxon>
        <taxon>Bacillati</taxon>
        <taxon>Actinomycetota</taxon>
        <taxon>Actinomycetes</taxon>
        <taxon>Micrococcales</taxon>
        <taxon>Microbacteriaceae</taxon>
        <taxon>Cryobacterium</taxon>
    </lineage>
</organism>
<dbReference type="PANTHER" id="PTHR43359">
    <property type="entry name" value="FORMATE HYDROGENLYASE SUBUNIT 4"/>
    <property type="match status" value="1"/>
</dbReference>
<evidence type="ECO:0000256" key="2">
    <source>
        <dbReference type="ARBA" id="ARBA00022692"/>
    </source>
</evidence>
<keyword evidence="2 5" id="KW-0812">Transmembrane</keyword>
<evidence type="ECO:0000256" key="5">
    <source>
        <dbReference type="SAM" id="Phobius"/>
    </source>
</evidence>
<dbReference type="RefSeq" id="WP_134366185.1">
    <property type="nucleotide sequence ID" value="NZ_SOFY01000080.1"/>
</dbReference>
<dbReference type="Proteomes" id="UP000297403">
    <property type="component" value="Unassembled WGS sequence"/>
</dbReference>
<evidence type="ECO:0000313" key="7">
    <source>
        <dbReference type="Proteomes" id="UP000297403"/>
    </source>
</evidence>
<accession>A0AAQ2C4B1</accession>
<reference evidence="6 7" key="1">
    <citation type="submission" date="2019-03" db="EMBL/GenBank/DDBJ databases">
        <title>Genomics of glacier-inhabiting Cryobacterium strains.</title>
        <authorList>
            <person name="Liu Q."/>
            <person name="Xin Y.-H."/>
        </authorList>
    </citation>
    <scope>NUCLEOTIDE SEQUENCE [LARGE SCALE GENOMIC DNA]</scope>
    <source>
        <strain evidence="7">TMT1-22</strain>
    </source>
</reference>
<dbReference type="InterPro" id="IPR052561">
    <property type="entry name" value="ComplexI_Subunit1"/>
</dbReference>
<name>A0AAQ2C4B1_9MICO</name>
<gene>
    <name evidence="6" type="ORF">E3O49_14820</name>
</gene>
<feature type="transmembrane region" description="Helical" evidence="5">
    <location>
        <begin position="258"/>
        <end position="284"/>
    </location>
</feature>
<dbReference type="PANTHER" id="PTHR43359:SF1">
    <property type="entry name" value="FORMATE HYDROGENLYASE SUBUNIT 4-RELATED"/>
    <property type="match status" value="1"/>
</dbReference>
<proteinExistence type="predicted"/>
<feature type="transmembrane region" description="Helical" evidence="5">
    <location>
        <begin position="232"/>
        <end position="252"/>
    </location>
</feature>
<dbReference type="Pfam" id="PF00146">
    <property type="entry name" value="NADHdh"/>
    <property type="match status" value="1"/>
</dbReference>
<feature type="transmembrane region" description="Helical" evidence="5">
    <location>
        <begin position="6"/>
        <end position="27"/>
    </location>
</feature>
<dbReference type="EMBL" id="SOFY01000080">
    <property type="protein sequence ID" value="TFC42233.1"/>
    <property type="molecule type" value="Genomic_DNA"/>
</dbReference>
<dbReference type="AlphaFoldDB" id="A0AAQ2C4B1"/>
<feature type="transmembrane region" description="Helical" evidence="5">
    <location>
        <begin position="172"/>
        <end position="192"/>
    </location>
</feature>
<comment type="caution">
    <text evidence="6">The sequence shown here is derived from an EMBL/GenBank/DDBJ whole genome shotgun (WGS) entry which is preliminary data.</text>
</comment>
<feature type="transmembrane region" description="Helical" evidence="5">
    <location>
        <begin position="296"/>
        <end position="314"/>
    </location>
</feature>